<dbReference type="GO" id="GO:0061630">
    <property type="term" value="F:ubiquitin protein ligase activity"/>
    <property type="evidence" value="ECO:0007669"/>
    <property type="project" value="InterPro"/>
</dbReference>
<dbReference type="GO" id="GO:0006511">
    <property type="term" value="P:ubiquitin-dependent protein catabolic process"/>
    <property type="evidence" value="ECO:0007669"/>
    <property type="project" value="TreeGrafter"/>
</dbReference>
<organism evidence="2">
    <name type="scientific">Populus alba</name>
    <name type="common">White poplar</name>
    <dbReference type="NCBI Taxonomy" id="43335"/>
    <lineage>
        <taxon>Eukaryota</taxon>
        <taxon>Viridiplantae</taxon>
        <taxon>Streptophyta</taxon>
        <taxon>Embryophyta</taxon>
        <taxon>Tracheophyta</taxon>
        <taxon>Spermatophyta</taxon>
        <taxon>Magnoliopsida</taxon>
        <taxon>eudicotyledons</taxon>
        <taxon>Gunneridae</taxon>
        <taxon>Pentapetalae</taxon>
        <taxon>rosids</taxon>
        <taxon>fabids</taxon>
        <taxon>Malpighiales</taxon>
        <taxon>Salicaceae</taxon>
        <taxon>Saliceae</taxon>
        <taxon>Populus</taxon>
    </lineage>
</organism>
<accession>A0A4U5QP40</accession>
<dbReference type="InterPro" id="IPR049627">
    <property type="entry name" value="SLX8"/>
</dbReference>
<evidence type="ECO:0000256" key="1">
    <source>
        <dbReference type="SAM" id="MobiDB-lite"/>
    </source>
</evidence>
<dbReference type="GO" id="GO:0140082">
    <property type="term" value="F:SUMO-ubiquitin ligase activity"/>
    <property type="evidence" value="ECO:0007669"/>
    <property type="project" value="TreeGrafter"/>
</dbReference>
<feature type="region of interest" description="Disordered" evidence="1">
    <location>
        <begin position="1"/>
        <end position="85"/>
    </location>
</feature>
<dbReference type="EMBL" id="RCHU01000181">
    <property type="protein sequence ID" value="TKS12069.1"/>
    <property type="molecule type" value="Genomic_DNA"/>
</dbReference>
<dbReference type="AlphaFoldDB" id="A0A4U5QP40"/>
<evidence type="ECO:0000313" key="2">
    <source>
        <dbReference type="EMBL" id="TKS12069.1"/>
    </source>
</evidence>
<reference evidence="2" key="1">
    <citation type="submission" date="2018-10" db="EMBL/GenBank/DDBJ databases">
        <title>Population genomic analysis revealed the cold adaptation of white poplar.</title>
        <authorList>
            <person name="Liu Y.-J."/>
        </authorList>
    </citation>
    <scope>NUCLEOTIDE SEQUENCE [LARGE SCALE GENOMIC DNA]</scope>
    <source>
        <strain evidence="2">PAL-ZL1</strain>
    </source>
</reference>
<dbReference type="PANTHER" id="PTHR47094">
    <property type="entry name" value="ELFLESS, ISOFORM B"/>
    <property type="match status" value="1"/>
</dbReference>
<dbReference type="Gene3D" id="3.30.40.10">
    <property type="entry name" value="Zinc/RING finger domain, C3HC4 (zinc finger)"/>
    <property type="match status" value="1"/>
</dbReference>
<feature type="compositionally biased region" description="Polar residues" evidence="1">
    <location>
        <begin position="49"/>
        <end position="59"/>
    </location>
</feature>
<sequence length="221" mass="24465">MSGQTQGVKSPPLRGYRRRKTVLDLNVPPIEGRDDEGTSTTRIEPPQGVQASHQRNGQGPSLPPPTIDVDAIDDDDDDVIESSPGAFAQAKNNSRRAVVVDVESGGRFTHNKRRRVPPNQTIINCDLYINLEGGSSSSSSKRENVQTLPPKEPTFNCPICLCPLVEEMSTKCGHIFFDFDAHIQLLFMVKSKERWNNGYSILVDPNFLLEGIYQILLCGSK</sequence>
<comment type="caution">
    <text evidence="2">The sequence shown here is derived from an EMBL/GenBank/DDBJ whole genome shotgun (WGS) entry which is preliminary data.</text>
</comment>
<dbReference type="GO" id="GO:0032183">
    <property type="term" value="F:SUMO binding"/>
    <property type="evidence" value="ECO:0007669"/>
    <property type="project" value="TreeGrafter"/>
</dbReference>
<name>A0A4U5QP40_POPAL</name>
<dbReference type="PANTHER" id="PTHR47094:SF1">
    <property type="entry name" value="RING-TYPE E3 UBIQUITIN TRANSFERASE"/>
    <property type="match status" value="1"/>
</dbReference>
<dbReference type="GO" id="GO:0033768">
    <property type="term" value="C:SUMO-targeted ubiquitin ligase complex"/>
    <property type="evidence" value="ECO:0007669"/>
    <property type="project" value="TreeGrafter"/>
</dbReference>
<proteinExistence type="predicted"/>
<protein>
    <submittedName>
        <fullName evidence="2">E3 ubiquitin-protein ligase RNF4 isoform X2</fullName>
    </submittedName>
</protein>
<feature type="compositionally biased region" description="Acidic residues" evidence="1">
    <location>
        <begin position="70"/>
        <end position="80"/>
    </location>
</feature>
<dbReference type="InterPro" id="IPR013083">
    <property type="entry name" value="Znf_RING/FYVE/PHD"/>
</dbReference>
<gene>
    <name evidence="2" type="ORF">D5086_0000066550</name>
</gene>
<dbReference type="STRING" id="43335.A0A4U5QP40"/>
<dbReference type="SUPFAM" id="SSF57850">
    <property type="entry name" value="RING/U-box"/>
    <property type="match status" value="1"/>
</dbReference>